<dbReference type="RefSeq" id="WP_284186694.1">
    <property type="nucleotide sequence ID" value="NZ_BSPX01000005.1"/>
</dbReference>
<name>A0ABQ6F7L6_9RHOO</name>
<keyword evidence="3" id="KW-1185">Reference proteome</keyword>
<proteinExistence type="predicted"/>
<feature type="transmembrane region" description="Helical" evidence="1">
    <location>
        <begin position="12"/>
        <end position="37"/>
    </location>
</feature>
<reference evidence="3" key="1">
    <citation type="journal article" date="2019" name="Int. J. Syst. Evol. Microbiol.">
        <title>The Global Catalogue of Microorganisms (GCM) 10K type strain sequencing project: providing services to taxonomists for standard genome sequencing and annotation.</title>
        <authorList>
            <consortium name="The Broad Institute Genomics Platform"/>
            <consortium name="The Broad Institute Genome Sequencing Center for Infectious Disease"/>
            <person name="Wu L."/>
            <person name="Ma J."/>
        </authorList>
    </citation>
    <scope>NUCLEOTIDE SEQUENCE [LARGE SCALE GENOMIC DNA]</scope>
    <source>
        <strain evidence="3">NBRC 102407</strain>
    </source>
</reference>
<dbReference type="InterPro" id="IPR005625">
    <property type="entry name" value="PepSY-ass_TM"/>
</dbReference>
<keyword evidence="1" id="KW-1133">Transmembrane helix</keyword>
<dbReference type="Proteomes" id="UP001157167">
    <property type="component" value="Unassembled WGS sequence"/>
</dbReference>
<evidence type="ECO:0000313" key="2">
    <source>
        <dbReference type="EMBL" id="GLT21231.1"/>
    </source>
</evidence>
<keyword evidence="1" id="KW-0472">Membrane</keyword>
<protein>
    <recommendedName>
        <fullName evidence="4">PepSY domain-containing protein</fullName>
    </recommendedName>
</protein>
<keyword evidence="1" id="KW-0812">Transmembrane</keyword>
<organism evidence="2 3">
    <name type="scientific">Zoogloea oryzae</name>
    <dbReference type="NCBI Taxonomy" id="310767"/>
    <lineage>
        <taxon>Bacteria</taxon>
        <taxon>Pseudomonadati</taxon>
        <taxon>Pseudomonadota</taxon>
        <taxon>Betaproteobacteria</taxon>
        <taxon>Rhodocyclales</taxon>
        <taxon>Zoogloeaceae</taxon>
        <taxon>Zoogloea</taxon>
    </lineage>
</organism>
<sequence>MKHRLLRLLHLAHRWLGIVTGVLILGWFVSGIVMLYVPFPKLTPEERLAHLEPLQPDAIRVSPAVAARACPQKPRSVRLAMADGRPVFHFGTADGACSVWADDGTLVAVTPDTATATARHFLPGAPTTGVESVDRDQWTVYTTYNPHRPLLRVSLDDAAGTDLYISSRSGEVLLDTTRFERGWNWIGTVAHWIYFTPLRGDDTTLWRQLVLWLPAAAMLTVAAGLILGFQRLRLVRRYPRGAITPYRGWKRWHHLLGVTVGGLAATWLVSGWLSNHPFGLLAFSSLPKGATQKLAGVAYSPSDNLALLHRQLAQVPDAREAEWYRFGGRSYLEVRTPGAIQRLDDQARPAAPFAPETLATAIAAIEGHPVASAEIIHAPDLYHYGRRNQAVFPAARIRLADAEDTTWYLDPATGRVLSRIDDANRLHRWVFNGLHRLDIPPLHALPTLREGLATGLCLLGALLAGSGCVLAWRRLRHRKASAR</sequence>
<comment type="caution">
    <text evidence="2">The sequence shown here is derived from an EMBL/GenBank/DDBJ whole genome shotgun (WGS) entry which is preliminary data.</text>
</comment>
<evidence type="ECO:0000313" key="3">
    <source>
        <dbReference type="Proteomes" id="UP001157167"/>
    </source>
</evidence>
<evidence type="ECO:0000256" key="1">
    <source>
        <dbReference type="SAM" id="Phobius"/>
    </source>
</evidence>
<accession>A0ABQ6F7L6</accession>
<feature type="transmembrane region" description="Helical" evidence="1">
    <location>
        <begin position="252"/>
        <end position="273"/>
    </location>
</feature>
<dbReference type="PANTHER" id="PTHR34219:SF6">
    <property type="entry name" value="BLR3280 PROTEIN"/>
    <property type="match status" value="1"/>
</dbReference>
<dbReference type="PANTHER" id="PTHR34219">
    <property type="entry name" value="IRON-REGULATED INNER MEMBRANE PROTEIN-RELATED"/>
    <property type="match status" value="1"/>
</dbReference>
<dbReference type="EMBL" id="BSPX01000005">
    <property type="protein sequence ID" value="GLT21231.1"/>
    <property type="molecule type" value="Genomic_DNA"/>
</dbReference>
<evidence type="ECO:0008006" key="4">
    <source>
        <dbReference type="Google" id="ProtNLM"/>
    </source>
</evidence>
<gene>
    <name evidence="2" type="ORF">GCM10007933_06830</name>
</gene>
<feature type="transmembrane region" description="Helical" evidence="1">
    <location>
        <begin position="452"/>
        <end position="472"/>
    </location>
</feature>
<feature type="transmembrane region" description="Helical" evidence="1">
    <location>
        <begin position="209"/>
        <end position="232"/>
    </location>
</feature>